<dbReference type="InterPro" id="IPR019819">
    <property type="entry name" value="Carboxylesterase_B_CS"/>
</dbReference>
<dbReference type="AlphaFoldDB" id="A0AAE1CGN9"/>
<dbReference type="SUPFAM" id="SSF53474">
    <property type="entry name" value="alpha/beta-Hydrolases"/>
    <property type="match status" value="1"/>
</dbReference>
<gene>
    <name evidence="2" type="ORF">B0T22DRAFT_54536</name>
</gene>
<reference evidence="2" key="2">
    <citation type="submission" date="2023-06" db="EMBL/GenBank/DDBJ databases">
        <authorList>
            <consortium name="Lawrence Berkeley National Laboratory"/>
            <person name="Haridas S."/>
            <person name="Hensen N."/>
            <person name="Bonometti L."/>
            <person name="Westerberg I."/>
            <person name="Brannstrom I.O."/>
            <person name="Guillou S."/>
            <person name="Cros-Aarteil S."/>
            <person name="Calhoun S."/>
            <person name="Kuo A."/>
            <person name="Mondo S."/>
            <person name="Pangilinan J."/>
            <person name="Riley R."/>
            <person name="Labutti K."/>
            <person name="Andreopoulos B."/>
            <person name="Lipzen A."/>
            <person name="Chen C."/>
            <person name="Yanf M."/>
            <person name="Daum C."/>
            <person name="Ng V."/>
            <person name="Clum A."/>
            <person name="Steindorff A."/>
            <person name="Ohm R."/>
            <person name="Martin F."/>
            <person name="Silar P."/>
            <person name="Natvig D."/>
            <person name="Lalanne C."/>
            <person name="Gautier V."/>
            <person name="Ament-Velasquez S.L."/>
            <person name="Kruys A."/>
            <person name="Hutchinson M.I."/>
            <person name="Powell A.J."/>
            <person name="Barry K."/>
            <person name="Miller A.N."/>
            <person name="Grigoriev I.V."/>
            <person name="Debuchy R."/>
            <person name="Gladieux P."/>
            <person name="Thoren M.H."/>
            <person name="Johannesson H."/>
        </authorList>
    </citation>
    <scope>NUCLEOTIDE SEQUENCE</scope>
    <source>
        <strain evidence="2">CBS 314.62</strain>
    </source>
</reference>
<dbReference type="EMBL" id="JAULSO010000001">
    <property type="protein sequence ID" value="KAK3693882.1"/>
    <property type="molecule type" value="Genomic_DNA"/>
</dbReference>
<proteinExistence type="predicted"/>
<dbReference type="InterPro" id="IPR002018">
    <property type="entry name" value="CarbesteraseB"/>
</dbReference>
<comment type="caution">
    <text evidence="2">The sequence shown here is derived from an EMBL/GenBank/DDBJ whole genome shotgun (WGS) entry which is preliminary data.</text>
</comment>
<dbReference type="InterPro" id="IPR029058">
    <property type="entry name" value="AB_hydrolase_fold"/>
</dbReference>
<keyword evidence="3" id="KW-1185">Reference proteome</keyword>
<dbReference type="Proteomes" id="UP001270362">
    <property type="component" value="Unassembled WGS sequence"/>
</dbReference>
<organism evidence="2 3">
    <name type="scientific">Podospora appendiculata</name>
    <dbReference type="NCBI Taxonomy" id="314037"/>
    <lineage>
        <taxon>Eukaryota</taxon>
        <taxon>Fungi</taxon>
        <taxon>Dikarya</taxon>
        <taxon>Ascomycota</taxon>
        <taxon>Pezizomycotina</taxon>
        <taxon>Sordariomycetes</taxon>
        <taxon>Sordariomycetidae</taxon>
        <taxon>Sordariales</taxon>
        <taxon>Podosporaceae</taxon>
        <taxon>Podospora</taxon>
    </lineage>
</organism>
<dbReference type="Gene3D" id="3.40.50.1820">
    <property type="entry name" value="alpha/beta hydrolase"/>
    <property type="match status" value="1"/>
</dbReference>
<evidence type="ECO:0000313" key="3">
    <source>
        <dbReference type="Proteomes" id="UP001270362"/>
    </source>
</evidence>
<protein>
    <submittedName>
        <fullName evidence="2">Carboxylesterase family-domain-containing protein</fullName>
    </submittedName>
</protein>
<sequence>MTLSTNTSAICPQAIPDWMCTETITWENDWRTEDVKEQIVQMCKLGMDKLLNDPRQTEDCLTLDLFVPQGVFEGENCPGTAPLAPVVIFLGHSLPFVSGHKNEFTADGVSPAVLTSHAANEDPCGTDFPVVVAINSRLGLFGFFGDHASSANAGLWDQRLAMEWVHAHIESFGGDPNRITIHGVGPSTMLHVTAFAGRKNPNPAFYHPEAYTPFSSGIVMTPYWDFTPDPVWIFQRVSSVVYEVSRRITLAADHIRALDSATLMEVNRRVTKAAPSLKFMFGPTIGGDFIPYHPGVMFRERLLNDSIQIVTGSGFNDMWGMPKRATSREEVDAQLSSFLYGFSNTTLEFIEKQLYNDSVREELVNRDGPTLAAAPDFVVLSEAQILQEIQVGCNIRNLAQALPNSTYVYDAGQMSVENLLGIFRFPEDQHGAFSHGLFNFRQSLLNFIQGREPLPGVWEVYGQDKTVLHTGSSPTWGRIWLARDIYDNERCRWWQEEGYDKLREESPGYWL</sequence>
<accession>A0AAE1CGN9</accession>
<name>A0AAE1CGN9_9PEZI</name>
<evidence type="ECO:0000313" key="2">
    <source>
        <dbReference type="EMBL" id="KAK3693882.1"/>
    </source>
</evidence>
<evidence type="ECO:0000259" key="1">
    <source>
        <dbReference type="Pfam" id="PF00135"/>
    </source>
</evidence>
<dbReference type="InterPro" id="IPR050309">
    <property type="entry name" value="Type-B_Carboxylest/Lipase"/>
</dbReference>
<dbReference type="PANTHER" id="PTHR11559">
    <property type="entry name" value="CARBOXYLESTERASE"/>
    <property type="match status" value="1"/>
</dbReference>
<dbReference type="PROSITE" id="PS00941">
    <property type="entry name" value="CARBOXYLESTERASE_B_2"/>
    <property type="match status" value="1"/>
</dbReference>
<reference evidence="2" key="1">
    <citation type="journal article" date="2023" name="Mol. Phylogenet. Evol.">
        <title>Genome-scale phylogeny and comparative genomics of the fungal order Sordariales.</title>
        <authorList>
            <person name="Hensen N."/>
            <person name="Bonometti L."/>
            <person name="Westerberg I."/>
            <person name="Brannstrom I.O."/>
            <person name="Guillou S."/>
            <person name="Cros-Aarteil S."/>
            <person name="Calhoun S."/>
            <person name="Haridas S."/>
            <person name="Kuo A."/>
            <person name="Mondo S."/>
            <person name="Pangilinan J."/>
            <person name="Riley R."/>
            <person name="LaButti K."/>
            <person name="Andreopoulos B."/>
            <person name="Lipzen A."/>
            <person name="Chen C."/>
            <person name="Yan M."/>
            <person name="Daum C."/>
            <person name="Ng V."/>
            <person name="Clum A."/>
            <person name="Steindorff A."/>
            <person name="Ohm R.A."/>
            <person name="Martin F."/>
            <person name="Silar P."/>
            <person name="Natvig D.O."/>
            <person name="Lalanne C."/>
            <person name="Gautier V."/>
            <person name="Ament-Velasquez S.L."/>
            <person name="Kruys A."/>
            <person name="Hutchinson M.I."/>
            <person name="Powell A.J."/>
            <person name="Barry K."/>
            <person name="Miller A.N."/>
            <person name="Grigoriev I.V."/>
            <person name="Debuchy R."/>
            <person name="Gladieux P."/>
            <person name="Hiltunen Thoren M."/>
            <person name="Johannesson H."/>
        </authorList>
    </citation>
    <scope>NUCLEOTIDE SEQUENCE</scope>
    <source>
        <strain evidence="2">CBS 314.62</strain>
    </source>
</reference>
<feature type="domain" description="Carboxylesterase type B" evidence="1">
    <location>
        <begin position="25"/>
        <end position="410"/>
    </location>
</feature>
<dbReference type="Pfam" id="PF00135">
    <property type="entry name" value="COesterase"/>
    <property type="match status" value="1"/>
</dbReference>